<comment type="caution">
    <text evidence="1">The sequence shown here is derived from an EMBL/GenBank/DDBJ whole genome shotgun (WGS) entry which is preliminary data.</text>
</comment>
<proteinExistence type="predicted"/>
<dbReference type="GeneID" id="63836938"/>
<organism evidence="1 2">
    <name type="scientific">Cryphonectria parasitica (strain ATCC 38755 / EP155)</name>
    <dbReference type="NCBI Taxonomy" id="660469"/>
    <lineage>
        <taxon>Eukaryota</taxon>
        <taxon>Fungi</taxon>
        <taxon>Dikarya</taxon>
        <taxon>Ascomycota</taxon>
        <taxon>Pezizomycotina</taxon>
        <taxon>Sordariomycetes</taxon>
        <taxon>Sordariomycetidae</taxon>
        <taxon>Diaporthales</taxon>
        <taxon>Cryphonectriaceae</taxon>
        <taxon>Cryphonectria-Endothia species complex</taxon>
        <taxon>Cryphonectria</taxon>
    </lineage>
</organism>
<protein>
    <submittedName>
        <fullName evidence="1">Uncharacterized protein</fullName>
    </submittedName>
</protein>
<evidence type="ECO:0000313" key="2">
    <source>
        <dbReference type="Proteomes" id="UP000803844"/>
    </source>
</evidence>
<keyword evidence="2" id="KW-1185">Reference proteome</keyword>
<gene>
    <name evidence="1" type="ORF">M406DRAFT_323748</name>
</gene>
<dbReference type="Proteomes" id="UP000803844">
    <property type="component" value="Unassembled WGS sequence"/>
</dbReference>
<evidence type="ECO:0000313" key="1">
    <source>
        <dbReference type="EMBL" id="KAF3762922.1"/>
    </source>
</evidence>
<reference evidence="1" key="1">
    <citation type="journal article" date="2020" name="Phytopathology">
        <title>Genome sequence of the chestnut blight fungus Cryphonectria parasitica EP155: A fundamental resource for an archetypical invasive plant pathogen.</title>
        <authorList>
            <person name="Crouch J.A."/>
            <person name="Dawe A."/>
            <person name="Aerts A."/>
            <person name="Barry K."/>
            <person name="Churchill A.C.L."/>
            <person name="Grimwood J."/>
            <person name="Hillman B."/>
            <person name="Milgroom M.G."/>
            <person name="Pangilinan J."/>
            <person name="Smith M."/>
            <person name="Salamov A."/>
            <person name="Schmutz J."/>
            <person name="Yadav J."/>
            <person name="Grigoriev I.V."/>
            <person name="Nuss D."/>
        </authorList>
    </citation>
    <scope>NUCLEOTIDE SEQUENCE</scope>
    <source>
        <strain evidence="1">EP155</strain>
    </source>
</reference>
<name>A0A9P4XX22_CRYP1</name>
<sequence>MVAVAAAGGGNLAEIRIRGRILVEAMGSLPARSYSADPWNWLFVEAKSDSRVALKDQNTELSCDVYVCRAANGILKTRGKKSPRILVIETKQQLEQADWAEWNLAWEDRDERAGGNTTASG</sequence>
<dbReference type="AlphaFoldDB" id="A0A9P4XX22"/>
<accession>A0A9P4XX22</accession>
<dbReference type="EMBL" id="MU032350">
    <property type="protein sequence ID" value="KAF3762922.1"/>
    <property type="molecule type" value="Genomic_DNA"/>
</dbReference>
<dbReference type="RefSeq" id="XP_040773901.1">
    <property type="nucleotide sequence ID" value="XM_040919809.1"/>
</dbReference>